<dbReference type="GO" id="GO:0007059">
    <property type="term" value="P:chromosome segregation"/>
    <property type="evidence" value="ECO:0007669"/>
    <property type="project" value="TreeGrafter"/>
</dbReference>
<dbReference type="OrthoDB" id="3344830at2759"/>
<dbReference type="Pfam" id="PF08286">
    <property type="entry name" value="Spc24"/>
    <property type="match status" value="1"/>
</dbReference>
<dbReference type="GO" id="GO:0008017">
    <property type="term" value="F:microtubule binding"/>
    <property type="evidence" value="ECO:0007669"/>
    <property type="project" value="TreeGrafter"/>
</dbReference>
<proteinExistence type="inferred from homology"/>
<dbReference type="RefSeq" id="XP_033391278.1">
    <property type="nucleotide sequence ID" value="XM_033545100.1"/>
</dbReference>
<keyword evidence="14" id="KW-1185">Reference proteome</keyword>
<keyword evidence="10 11" id="KW-0137">Centromere</keyword>
<evidence type="ECO:0000256" key="10">
    <source>
        <dbReference type="ARBA" id="ARBA00023328"/>
    </source>
</evidence>
<evidence type="ECO:0000256" key="12">
    <source>
        <dbReference type="SAM" id="Coils"/>
    </source>
</evidence>
<name>A0A6A6AV62_9PEZI</name>
<dbReference type="GO" id="GO:0031262">
    <property type="term" value="C:Ndc80 complex"/>
    <property type="evidence" value="ECO:0007669"/>
    <property type="project" value="TreeGrafter"/>
</dbReference>
<comment type="similarity">
    <text evidence="2 11">Belongs to the SPC24 family.</text>
</comment>
<evidence type="ECO:0000256" key="2">
    <source>
        <dbReference type="ARBA" id="ARBA00007804"/>
    </source>
</evidence>
<dbReference type="Proteomes" id="UP000799438">
    <property type="component" value="Unassembled WGS sequence"/>
</dbReference>
<comment type="function">
    <text evidence="11">Acts as a component of the essential kinetochore-associated NDC80 complex, which is required for chromosome segregation and spindle checkpoint activity.</text>
</comment>
<dbReference type="InterPro" id="IPR038066">
    <property type="entry name" value="Spc24_Fungi_globular_sf"/>
</dbReference>
<protein>
    <recommendedName>
        <fullName evidence="11">Kinetochore protein Spc24</fullName>
    </recommendedName>
</protein>
<comment type="subunit">
    <text evidence="11">Component of the NDC80 complex.</text>
</comment>
<keyword evidence="4 11" id="KW-0132">Cell division</keyword>
<keyword evidence="5 11" id="KW-0498">Mitosis</keyword>
<dbReference type="Gene3D" id="3.30.160.430">
    <property type="match status" value="1"/>
</dbReference>
<dbReference type="AlphaFoldDB" id="A0A6A6AV62"/>
<dbReference type="GO" id="GO:0005815">
    <property type="term" value="C:microtubule organizing center"/>
    <property type="evidence" value="ECO:0007669"/>
    <property type="project" value="UniProtKB-SubCell"/>
</dbReference>
<evidence type="ECO:0000256" key="7">
    <source>
        <dbReference type="ARBA" id="ARBA00023054"/>
    </source>
</evidence>
<reference evidence="13" key="1">
    <citation type="journal article" date="2020" name="Stud. Mycol.">
        <title>101 Dothideomycetes genomes: a test case for predicting lifestyles and emergence of pathogens.</title>
        <authorList>
            <person name="Haridas S."/>
            <person name="Albert R."/>
            <person name="Binder M."/>
            <person name="Bloem J."/>
            <person name="Labutti K."/>
            <person name="Salamov A."/>
            <person name="Andreopoulos B."/>
            <person name="Baker S."/>
            <person name="Barry K."/>
            <person name="Bills G."/>
            <person name="Bluhm B."/>
            <person name="Cannon C."/>
            <person name="Castanera R."/>
            <person name="Culley D."/>
            <person name="Daum C."/>
            <person name="Ezra D."/>
            <person name="Gonzalez J."/>
            <person name="Henrissat B."/>
            <person name="Kuo A."/>
            <person name="Liang C."/>
            <person name="Lipzen A."/>
            <person name="Lutzoni F."/>
            <person name="Magnuson J."/>
            <person name="Mondo S."/>
            <person name="Nolan M."/>
            <person name="Ohm R."/>
            <person name="Pangilinan J."/>
            <person name="Park H.-J."/>
            <person name="Ramirez L."/>
            <person name="Alfaro M."/>
            <person name="Sun H."/>
            <person name="Tritt A."/>
            <person name="Yoshinaga Y."/>
            <person name="Zwiers L.-H."/>
            <person name="Turgeon B."/>
            <person name="Goodwin S."/>
            <person name="Spatafora J."/>
            <person name="Crous P."/>
            <person name="Grigoriev I."/>
        </authorList>
    </citation>
    <scope>NUCLEOTIDE SEQUENCE</scope>
    <source>
        <strain evidence="13">CBS 121167</strain>
    </source>
</reference>
<evidence type="ECO:0000256" key="6">
    <source>
        <dbReference type="ARBA" id="ARBA00022838"/>
    </source>
</evidence>
<dbReference type="GO" id="GO:0051301">
    <property type="term" value="P:cell division"/>
    <property type="evidence" value="ECO:0007669"/>
    <property type="project" value="UniProtKB-UniRule"/>
</dbReference>
<dbReference type="CDD" id="cd11565">
    <property type="entry name" value="RWD_Spc24"/>
    <property type="match status" value="1"/>
</dbReference>
<keyword evidence="8 11" id="KW-0539">Nucleus</keyword>
<dbReference type="PANTHER" id="PTHR22142">
    <property type="match status" value="1"/>
</dbReference>
<gene>
    <name evidence="13" type="ORF">K452DRAFT_330153</name>
</gene>
<accession>A0A6A6AV62</accession>
<keyword evidence="6 11" id="KW-0995">Kinetochore</keyword>
<evidence type="ECO:0000256" key="11">
    <source>
        <dbReference type="RuleBase" id="RU368011"/>
    </source>
</evidence>
<keyword evidence="7 12" id="KW-0175">Coiled coil</keyword>
<keyword evidence="3 11" id="KW-0158">Chromosome</keyword>
<evidence type="ECO:0000256" key="8">
    <source>
        <dbReference type="ARBA" id="ARBA00023242"/>
    </source>
</evidence>
<sequence length="197" mass="21953">MLLDEDPATLIHQCATNFNIAPDRSALSRISTSQTHLSAFRSHHLGDQKATLQKLSRQLSSLQSQHSLTTSAHNPAAHAAEILRLDTQKFRVAKHVSDLEIEEERLEAELEMLRAQAEELDAQGVEGGERVGMSEEDAVVLKLKVYRSLGIDIDADPVSGAYNKAVIRNAAKGDVHVVNIDPKFSRFFYAKYFWDTL</sequence>
<evidence type="ECO:0000256" key="5">
    <source>
        <dbReference type="ARBA" id="ARBA00022776"/>
    </source>
</evidence>
<dbReference type="PANTHER" id="PTHR22142:SF2">
    <property type="entry name" value="KINETOCHORE PROTEIN SPC24"/>
    <property type="match status" value="1"/>
</dbReference>
<keyword evidence="9 11" id="KW-0131">Cell cycle</keyword>
<feature type="coiled-coil region" evidence="12">
    <location>
        <begin position="96"/>
        <end position="123"/>
    </location>
</feature>
<dbReference type="SUPFAM" id="SSF143026">
    <property type="entry name" value="Kinetochore globular domain"/>
    <property type="match status" value="1"/>
</dbReference>
<dbReference type="InterPro" id="IPR013252">
    <property type="entry name" value="Ndc80_Spc24"/>
</dbReference>
<evidence type="ECO:0000256" key="3">
    <source>
        <dbReference type="ARBA" id="ARBA00022454"/>
    </source>
</evidence>
<dbReference type="GO" id="GO:0005634">
    <property type="term" value="C:nucleus"/>
    <property type="evidence" value="ECO:0007669"/>
    <property type="project" value="UniProtKB-SubCell"/>
</dbReference>
<evidence type="ECO:0000313" key="14">
    <source>
        <dbReference type="Proteomes" id="UP000799438"/>
    </source>
</evidence>
<evidence type="ECO:0000256" key="4">
    <source>
        <dbReference type="ARBA" id="ARBA00022618"/>
    </source>
</evidence>
<evidence type="ECO:0000313" key="13">
    <source>
        <dbReference type="EMBL" id="KAF2135560.1"/>
    </source>
</evidence>
<evidence type="ECO:0000256" key="1">
    <source>
        <dbReference type="ARBA" id="ARBA00004267"/>
    </source>
</evidence>
<dbReference type="GeneID" id="54302595"/>
<organism evidence="13 14">
    <name type="scientific">Aplosporella prunicola CBS 121167</name>
    <dbReference type="NCBI Taxonomy" id="1176127"/>
    <lineage>
        <taxon>Eukaryota</taxon>
        <taxon>Fungi</taxon>
        <taxon>Dikarya</taxon>
        <taxon>Ascomycota</taxon>
        <taxon>Pezizomycotina</taxon>
        <taxon>Dothideomycetes</taxon>
        <taxon>Dothideomycetes incertae sedis</taxon>
        <taxon>Botryosphaeriales</taxon>
        <taxon>Aplosporellaceae</taxon>
        <taxon>Aplosporella</taxon>
    </lineage>
</organism>
<evidence type="ECO:0000256" key="9">
    <source>
        <dbReference type="ARBA" id="ARBA00023306"/>
    </source>
</evidence>
<dbReference type="EMBL" id="ML995570">
    <property type="protein sequence ID" value="KAF2135560.1"/>
    <property type="molecule type" value="Genomic_DNA"/>
</dbReference>
<comment type="subcellular location">
    <subcellularLocation>
        <location evidence="1">Cytoplasm</location>
        <location evidence="1">Cytoskeleton</location>
        <location evidence="1">Microtubule organizing center</location>
    </subcellularLocation>
    <subcellularLocation>
        <location evidence="11">Nucleus</location>
    </subcellularLocation>
    <subcellularLocation>
        <location evidence="11">Chromosome</location>
        <location evidence="11">Centromere</location>
        <location evidence="11">Kinetochore</location>
    </subcellularLocation>
</comment>